<dbReference type="GeneID" id="16074658"/>
<dbReference type="InterPro" id="IPR036365">
    <property type="entry name" value="PGBD-like_sf"/>
</dbReference>
<evidence type="ECO:0000256" key="2">
    <source>
        <dbReference type="SAM" id="SignalP"/>
    </source>
</evidence>
<dbReference type="OrthoDB" id="14788at2759"/>
<gene>
    <name evidence="3" type="ORF">PTSG_04762</name>
</gene>
<dbReference type="PROSITE" id="PS51257">
    <property type="entry name" value="PROKAR_LIPOPROTEIN"/>
    <property type="match status" value="1"/>
</dbReference>
<feature type="region of interest" description="Disordered" evidence="1">
    <location>
        <begin position="266"/>
        <end position="296"/>
    </location>
</feature>
<protein>
    <recommendedName>
        <fullName evidence="5">Peptidoglycan binding-like domain-containing protein</fullName>
    </recommendedName>
</protein>
<evidence type="ECO:0000313" key="3">
    <source>
        <dbReference type="EMBL" id="EGD73049.1"/>
    </source>
</evidence>
<evidence type="ECO:0000313" key="4">
    <source>
        <dbReference type="Proteomes" id="UP000007799"/>
    </source>
</evidence>
<accession>F2U9M2</accession>
<dbReference type="Gene3D" id="1.10.101.10">
    <property type="entry name" value="PGBD-like superfamily/PGBD"/>
    <property type="match status" value="1"/>
</dbReference>
<organism evidence="4">
    <name type="scientific">Salpingoeca rosetta (strain ATCC 50818 / BSB-021)</name>
    <dbReference type="NCBI Taxonomy" id="946362"/>
    <lineage>
        <taxon>Eukaryota</taxon>
        <taxon>Choanoflagellata</taxon>
        <taxon>Craspedida</taxon>
        <taxon>Salpingoecidae</taxon>
        <taxon>Salpingoeca</taxon>
    </lineage>
</organism>
<feature type="signal peptide" evidence="2">
    <location>
        <begin position="1"/>
        <end position="33"/>
    </location>
</feature>
<sequence length="296" mass="32180">MTMRASGFSAAIVAAAVAVAVVVAVACGSSAAAAPVSARVNTAALLHHAQGVHVAASDYPPPFSRSLKKGDSGNDVGIYQFLVFRALNLTFPINNKFDTATVDATRTLQRNNKLEVTGEMNLGTAKFVMNKLTRDHYVDDGKTAESQGYKYKVVIDVHRNRSIESIGKLYAGNGTLLFTFPARLHGWDACDCEKPWPDFNNSDDGLTSFASDGNTPTGLMEFDLNSPEPVPRLYGPYPVNRAVMGLKGNAKFLIPNVRNGILMHTGTVPPDPMQQQQQQQQQQLIQHNNNNNLYNT</sequence>
<name>F2U9M2_SALR5</name>
<dbReference type="AlphaFoldDB" id="F2U9M2"/>
<dbReference type="InParanoid" id="F2U9M2"/>
<dbReference type="Proteomes" id="UP000007799">
    <property type="component" value="Unassembled WGS sequence"/>
</dbReference>
<feature type="compositionally biased region" description="Low complexity" evidence="1">
    <location>
        <begin position="274"/>
        <end position="296"/>
    </location>
</feature>
<dbReference type="SUPFAM" id="SSF47090">
    <property type="entry name" value="PGBD-like"/>
    <property type="match status" value="1"/>
</dbReference>
<dbReference type="RefSeq" id="XP_004994080.1">
    <property type="nucleotide sequence ID" value="XM_004994023.1"/>
</dbReference>
<feature type="chain" id="PRO_5003288514" description="Peptidoglycan binding-like domain-containing protein" evidence="2">
    <location>
        <begin position="34"/>
        <end position="296"/>
    </location>
</feature>
<dbReference type="eggNOG" id="ENOG502RY02">
    <property type="taxonomic scope" value="Eukaryota"/>
</dbReference>
<evidence type="ECO:0008006" key="5">
    <source>
        <dbReference type="Google" id="ProtNLM"/>
    </source>
</evidence>
<keyword evidence="2" id="KW-0732">Signal</keyword>
<dbReference type="KEGG" id="sre:PTSG_04762"/>
<dbReference type="EMBL" id="GL832965">
    <property type="protein sequence ID" value="EGD73049.1"/>
    <property type="molecule type" value="Genomic_DNA"/>
</dbReference>
<reference evidence="3" key="1">
    <citation type="submission" date="2009-08" db="EMBL/GenBank/DDBJ databases">
        <title>Annotation of Salpingoeca rosetta.</title>
        <authorList>
            <consortium name="The Broad Institute Genome Sequencing Platform"/>
            <person name="Russ C."/>
            <person name="Cuomo C."/>
            <person name="Burger G."/>
            <person name="Gray M.W."/>
            <person name="Holland P.W.H."/>
            <person name="King N."/>
            <person name="Lang F.B.F."/>
            <person name="Roger A.J."/>
            <person name="Ruiz-Trillo I."/>
            <person name="Young S.K."/>
            <person name="Zeng Q."/>
            <person name="Gargeya S."/>
            <person name="Alvarado L."/>
            <person name="Berlin A."/>
            <person name="Chapman S.B."/>
            <person name="Chen Z."/>
            <person name="Freedman E."/>
            <person name="Gellesch M."/>
            <person name="Goldberg J."/>
            <person name="Griggs A."/>
            <person name="Gujja S."/>
            <person name="Heilman E."/>
            <person name="Heiman D."/>
            <person name="Howarth C."/>
            <person name="Mehta T."/>
            <person name="Neiman D."/>
            <person name="Pearson M."/>
            <person name="Roberts A."/>
            <person name="Saif S."/>
            <person name="Shea T."/>
            <person name="Shenoy N."/>
            <person name="Sisk P."/>
            <person name="Stolte C."/>
            <person name="Sykes S."/>
            <person name="White J."/>
            <person name="Yandava C."/>
            <person name="Haas B."/>
            <person name="Nusbaum C."/>
            <person name="Birren B."/>
        </authorList>
    </citation>
    <scope>NUCLEOTIDE SEQUENCE [LARGE SCALE GENOMIC DNA]</scope>
    <source>
        <strain evidence="3">ATCC 50818</strain>
    </source>
</reference>
<proteinExistence type="predicted"/>
<evidence type="ECO:0000256" key="1">
    <source>
        <dbReference type="SAM" id="MobiDB-lite"/>
    </source>
</evidence>
<dbReference type="InterPro" id="IPR036366">
    <property type="entry name" value="PGBDSf"/>
</dbReference>
<keyword evidence="4" id="KW-1185">Reference proteome</keyword>